<evidence type="ECO:0000313" key="3">
    <source>
        <dbReference type="Proteomes" id="UP000029738"/>
    </source>
</evidence>
<sequence>MQPGNRVSQSTYVTHPWVFTILMVNLGSLKFYINKQ</sequence>
<keyword evidence="1" id="KW-0472">Membrane</keyword>
<keyword evidence="3" id="KW-1185">Reference proteome</keyword>
<reference evidence="2" key="1">
    <citation type="journal article" date="2015" name="Genome Announc.">
        <title>Draft Genome Sequence of Tolypothrix boutellei Strain VB521301.</title>
        <authorList>
            <person name="Chandrababunaidu M.M."/>
            <person name="Singh D."/>
            <person name="Sen D."/>
            <person name="Bhan S."/>
            <person name="Das S."/>
            <person name="Gupta A."/>
            <person name="Adhikary S.P."/>
            <person name="Tripathy S."/>
        </authorList>
    </citation>
    <scope>NUCLEOTIDE SEQUENCE</scope>
    <source>
        <strain evidence="2">VB521301</strain>
    </source>
</reference>
<feature type="transmembrane region" description="Helical" evidence="1">
    <location>
        <begin position="12"/>
        <end position="33"/>
    </location>
</feature>
<evidence type="ECO:0000313" key="2">
    <source>
        <dbReference type="EMBL" id="KAF3884024.1"/>
    </source>
</evidence>
<dbReference type="InterPro" id="IPR037140">
    <property type="entry name" value="VHL_beta_dom_sf"/>
</dbReference>
<accession>A0A8S9SXA8</accession>
<dbReference type="OrthoDB" id="8905713at2"/>
<protein>
    <submittedName>
        <fullName evidence="2">Uncharacterized protein</fullName>
    </submittedName>
</protein>
<gene>
    <name evidence="2" type="ORF">DA73_0400040275</name>
</gene>
<name>A0A8S9SXA8_9CYAN</name>
<dbReference type="AlphaFoldDB" id="A0A8S9SXA8"/>
<keyword evidence="1" id="KW-1133">Transmembrane helix</keyword>
<comment type="caution">
    <text evidence="2">The sequence shown here is derived from an EMBL/GenBank/DDBJ whole genome shotgun (WGS) entry which is preliminary data.</text>
</comment>
<proteinExistence type="predicted"/>
<evidence type="ECO:0000256" key="1">
    <source>
        <dbReference type="SAM" id="Phobius"/>
    </source>
</evidence>
<reference evidence="2" key="2">
    <citation type="submission" date="2019-11" db="EMBL/GenBank/DDBJ databases">
        <title>Improved Assembly of Tolypothrix boutellei genome.</title>
        <authorList>
            <person name="Sarangi A.N."/>
            <person name="Mukherjee M."/>
            <person name="Ghosh S."/>
            <person name="Singh D."/>
            <person name="Das A."/>
            <person name="Kant S."/>
            <person name="Prusty A."/>
            <person name="Tripathy S."/>
        </authorList>
    </citation>
    <scope>NUCLEOTIDE SEQUENCE</scope>
    <source>
        <strain evidence="2">VB521301</strain>
    </source>
</reference>
<dbReference type="InterPro" id="IPR036208">
    <property type="entry name" value="VHL_sf"/>
</dbReference>
<organism evidence="2 3">
    <name type="scientific">Tolypothrix bouteillei VB521301</name>
    <dbReference type="NCBI Taxonomy" id="1479485"/>
    <lineage>
        <taxon>Bacteria</taxon>
        <taxon>Bacillati</taxon>
        <taxon>Cyanobacteriota</taxon>
        <taxon>Cyanophyceae</taxon>
        <taxon>Nostocales</taxon>
        <taxon>Tolypothrichaceae</taxon>
        <taxon>Tolypothrix</taxon>
    </lineage>
</organism>
<dbReference type="Proteomes" id="UP000029738">
    <property type="component" value="Unassembled WGS sequence"/>
</dbReference>
<keyword evidence="1" id="KW-0812">Transmembrane</keyword>
<dbReference type="EMBL" id="JHEG04000002">
    <property type="protein sequence ID" value="KAF3884024.1"/>
    <property type="molecule type" value="Genomic_DNA"/>
</dbReference>
<dbReference type="Gene3D" id="2.60.40.780">
    <property type="entry name" value="von Hippel-Lindau disease tumour suppressor, beta domain"/>
    <property type="match status" value="1"/>
</dbReference>
<dbReference type="SUPFAM" id="SSF49468">
    <property type="entry name" value="VHL"/>
    <property type="match status" value="1"/>
</dbReference>